<dbReference type="Pfam" id="PF20451">
    <property type="entry name" value="Calmod_bind_M"/>
    <property type="match status" value="1"/>
</dbReference>
<evidence type="ECO:0000256" key="1">
    <source>
        <dbReference type="ARBA" id="ARBA00004123"/>
    </source>
</evidence>
<gene>
    <name evidence="11" type="ORF">Scaly_1941900</name>
</gene>
<dbReference type="GO" id="GO:0080142">
    <property type="term" value="P:regulation of salicylic acid biosynthetic process"/>
    <property type="evidence" value="ECO:0007669"/>
    <property type="project" value="TreeGrafter"/>
</dbReference>
<dbReference type="InterPro" id="IPR012416">
    <property type="entry name" value="CBP60"/>
</dbReference>
<dbReference type="GO" id="GO:0043565">
    <property type="term" value="F:sequence-specific DNA binding"/>
    <property type="evidence" value="ECO:0007669"/>
    <property type="project" value="TreeGrafter"/>
</dbReference>
<dbReference type="GO" id="GO:0005516">
    <property type="term" value="F:calmodulin binding"/>
    <property type="evidence" value="ECO:0007669"/>
    <property type="project" value="InterPro"/>
</dbReference>
<dbReference type="Pfam" id="PF07887">
    <property type="entry name" value="Calmodulin_bind"/>
    <property type="match status" value="1"/>
</dbReference>
<dbReference type="InterPro" id="IPR046829">
    <property type="entry name" value="Calmod_bind_C"/>
</dbReference>
<keyword evidence="6" id="KW-0804">Transcription</keyword>
<feature type="domain" description="Calmodulin binding protein central" evidence="9">
    <location>
        <begin position="257"/>
        <end position="319"/>
    </location>
</feature>
<evidence type="ECO:0000259" key="10">
    <source>
        <dbReference type="Pfam" id="PF20452"/>
    </source>
</evidence>
<evidence type="ECO:0000256" key="2">
    <source>
        <dbReference type="ARBA" id="ARBA00007214"/>
    </source>
</evidence>
<keyword evidence="3" id="KW-0805">Transcription regulation</keyword>
<keyword evidence="4" id="KW-0238">DNA-binding</keyword>
<dbReference type="GO" id="GO:0005634">
    <property type="term" value="C:nucleus"/>
    <property type="evidence" value="ECO:0007669"/>
    <property type="project" value="UniProtKB-SubCell"/>
</dbReference>
<dbReference type="AlphaFoldDB" id="A0AAW2NHM5"/>
<reference evidence="11" key="1">
    <citation type="submission" date="2020-06" db="EMBL/GenBank/DDBJ databases">
        <authorList>
            <person name="Li T."/>
            <person name="Hu X."/>
            <person name="Zhang T."/>
            <person name="Song X."/>
            <person name="Zhang H."/>
            <person name="Dai N."/>
            <person name="Sheng W."/>
            <person name="Hou X."/>
            <person name="Wei L."/>
        </authorList>
    </citation>
    <scope>NUCLEOTIDE SEQUENCE</scope>
    <source>
        <strain evidence="11">KEN8</strain>
        <tissue evidence="11">Leaf</tissue>
    </source>
</reference>
<evidence type="ECO:0000256" key="7">
    <source>
        <dbReference type="ARBA" id="ARBA00023242"/>
    </source>
</evidence>
<accession>A0AAW2NHM5</accession>
<evidence type="ECO:0000256" key="3">
    <source>
        <dbReference type="ARBA" id="ARBA00023015"/>
    </source>
</evidence>
<feature type="domain" description="Calmodulin binding protein-like N-terminal" evidence="8">
    <location>
        <begin position="98"/>
        <end position="243"/>
    </location>
</feature>
<evidence type="ECO:0000313" key="11">
    <source>
        <dbReference type="EMBL" id="KAL0342793.1"/>
    </source>
</evidence>
<evidence type="ECO:0000256" key="4">
    <source>
        <dbReference type="ARBA" id="ARBA00023125"/>
    </source>
</evidence>
<dbReference type="PANTHER" id="PTHR31713:SF41">
    <property type="entry name" value="CALMODULIN-BINDING PROTEIN 60 A-LIKE"/>
    <property type="match status" value="1"/>
</dbReference>
<dbReference type="Pfam" id="PF20452">
    <property type="entry name" value="Calmod_bind_C"/>
    <property type="match status" value="1"/>
</dbReference>
<dbReference type="PANTHER" id="PTHR31713">
    <property type="entry name" value="OS02G0177800 PROTEIN"/>
    <property type="match status" value="1"/>
</dbReference>
<organism evidence="11">
    <name type="scientific">Sesamum calycinum</name>
    <dbReference type="NCBI Taxonomy" id="2727403"/>
    <lineage>
        <taxon>Eukaryota</taxon>
        <taxon>Viridiplantae</taxon>
        <taxon>Streptophyta</taxon>
        <taxon>Embryophyta</taxon>
        <taxon>Tracheophyta</taxon>
        <taxon>Spermatophyta</taxon>
        <taxon>Magnoliopsida</taxon>
        <taxon>eudicotyledons</taxon>
        <taxon>Gunneridae</taxon>
        <taxon>Pentapetalae</taxon>
        <taxon>asterids</taxon>
        <taxon>lamiids</taxon>
        <taxon>Lamiales</taxon>
        <taxon>Pedaliaceae</taxon>
        <taxon>Sesamum</taxon>
    </lineage>
</organism>
<feature type="domain" description="Calmodulin binding protein C-terminal" evidence="10">
    <location>
        <begin position="327"/>
        <end position="366"/>
    </location>
</feature>
<name>A0AAW2NHM5_9LAMI</name>
<comment type="similarity">
    <text evidence="2">Belongs to the plant ACBP60 protein family.</text>
</comment>
<keyword evidence="5" id="KW-0010">Activator</keyword>
<sequence>MVHDSLPTLGDFTGKSGSTRGISRKHVDKIIIIDFARSEHDLLLVMKKSFDLGDGRMSSKSDDQYNKFEEELESTKRRILTRIKRIVKDGSQTSERNMKLEFRNRISEVILTGEEIKGEGDTSIEVVIVDESTGNVVDVGPEASANVGIVLLKGEPDALAGDDWTVQEYNQNIVQEIEGKQPLLAGNVLLKLQRGVGFLENIKLRHHASKIRPPVFRLCARVVDTFNGDHIKEAKTESFTVKDFRNKYYKKHETPSLSDEVSRLVNIRKGGKINKRLQDNKIYTVEDFLIRLLIDPEGLRSIVNLGPTKWELTINNARASLSDKRTYCYVNSEQKMGIVFNVLGQVLGLYLKNQYVPTNMLSENNKIVNVRGKKWDATVKNARECQNSKRMYCYINHWQNIGVAFTVLGDLSGLYLKSQYVPTTMLSENHKACFSYTSSLLFFQLISPTYEIVQNKPKLNLYYDSLRLKSTFMDPLNSLKPHYDHGGCEIIGGSSSRSNFLFQGIASATNSTRKAGTEDFCSFGTDDVENIFDAPMQLSPQFPFYPETMLDLEEFFHQNNDSNWQVKGPVNEPNCDEQVAETAVAFADTHISNPPNRWRKLFCVSTWFSIRKRVSMAGIHNRKKQKLH</sequence>
<dbReference type="InterPro" id="IPR046831">
    <property type="entry name" value="Calmodulin_bind_N"/>
</dbReference>
<dbReference type="EMBL" id="JACGWM010000011">
    <property type="protein sequence ID" value="KAL0342793.1"/>
    <property type="molecule type" value="Genomic_DNA"/>
</dbReference>
<dbReference type="GO" id="GO:0003700">
    <property type="term" value="F:DNA-binding transcription factor activity"/>
    <property type="evidence" value="ECO:0007669"/>
    <property type="project" value="TreeGrafter"/>
</dbReference>
<dbReference type="InterPro" id="IPR046830">
    <property type="entry name" value="Calmod_bind_M"/>
</dbReference>
<reference evidence="11" key="2">
    <citation type="journal article" date="2024" name="Plant">
        <title>Genomic evolution and insights into agronomic trait innovations of Sesamum species.</title>
        <authorList>
            <person name="Miao H."/>
            <person name="Wang L."/>
            <person name="Qu L."/>
            <person name="Liu H."/>
            <person name="Sun Y."/>
            <person name="Le M."/>
            <person name="Wang Q."/>
            <person name="Wei S."/>
            <person name="Zheng Y."/>
            <person name="Lin W."/>
            <person name="Duan Y."/>
            <person name="Cao H."/>
            <person name="Xiong S."/>
            <person name="Wang X."/>
            <person name="Wei L."/>
            <person name="Li C."/>
            <person name="Ma Q."/>
            <person name="Ju M."/>
            <person name="Zhao R."/>
            <person name="Li G."/>
            <person name="Mu C."/>
            <person name="Tian Q."/>
            <person name="Mei H."/>
            <person name="Zhang T."/>
            <person name="Gao T."/>
            <person name="Zhang H."/>
        </authorList>
    </citation>
    <scope>NUCLEOTIDE SEQUENCE</scope>
    <source>
        <strain evidence="11">KEN8</strain>
    </source>
</reference>
<evidence type="ECO:0000256" key="5">
    <source>
        <dbReference type="ARBA" id="ARBA00023159"/>
    </source>
</evidence>
<comment type="subcellular location">
    <subcellularLocation>
        <location evidence="1">Nucleus</location>
    </subcellularLocation>
</comment>
<evidence type="ECO:0000259" key="8">
    <source>
        <dbReference type="Pfam" id="PF07887"/>
    </source>
</evidence>
<evidence type="ECO:0000259" key="9">
    <source>
        <dbReference type="Pfam" id="PF20451"/>
    </source>
</evidence>
<proteinExistence type="inferred from homology"/>
<comment type="caution">
    <text evidence="11">The sequence shown here is derived from an EMBL/GenBank/DDBJ whole genome shotgun (WGS) entry which is preliminary data.</text>
</comment>
<evidence type="ECO:0000256" key="6">
    <source>
        <dbReference type="ARBA" id="ARBA00023163"/>
    </source>
</evidence>
<keyword evidence="7" id="KW-0539">Nucleus</keyword>
<protein>
    <submittedName>
        <fullName evidence="11">Uncharacterized protein</fullName>
    </submittedName>
</protein>